<dbReference type="InterPro" id="IPR031953">
    <property type="entry name" value="mRNA_decap_C"/>
</dbReference>
<feature type="compositionally biased region" description="Polar residues" evidence="3">
    <location>
        <begin position="1"/>
        <end position="22"/>
    </location>
</feature>
<dbReference type="EMBL" id="VZTH01017372">
    <property type="protein sequence ID" value="NXC63256.1"/>
    <property type="molecule type" value="Genomic_DNA"/>
</dbReference>
<reference evidence="5 6" key="1">
    <citation type="submission" date="2019-09" db="EMBL/GenBank/DDBJ databases">
        <title>Bird 10,000 Genomes (B10K) Project - Family phase.</title>
        <authorList>
            <person name="Zhang G."/>
        </authorList>
    </citation>
    <scope>NUCLEOTIDE SEQUENCE [LARGE SCALE GENOMIC DNA]</scope>
    <source>
        <strain evidence="5">B10K-DU-029-36</strain>
        <tissue evidence="5">Muscle</tissue>
    </source>
</reference>
<feature type="region of interest" description="Disordered" evidence="3">
    <location>
        <begin position="350"/>
        <end position="373"/>
    </location>
</feature>
<evidence type="ECO:0000256" key="1">
    <source>
        <dbReference type="ARBA" id="ARBA00004496"/>
    </source>
</evidence>
<feature type="region of interest" description="Disordered" evidence="3">
    <location>
        <begin position="227"/>
        <end position="248"/>
    </location>
</feature>
<dbReference type="GO" id="GO:0031087">
    <property type="term" value="P:deadenylation-independent decapping of nuclear-transcribed mRNA"/>
    <property type="evidence" value="ECO:0007669"/>
    <property type="project" value="TreeGrafter"/>
</dbReference>
<feature type="domain" description="mRNA-decapping enzyme C-terminal" evidence="4">
    <location>
        <begin position="389"/>
        <end position="429"/>
    </location>
</feature>
<keyword evidence="6" id="KW-1185">Reference proteome</keyword>
<name>A0A7K8I4X3_9CORV</name>
<dbReference type="Pfam" id="PF16741">
    <property type="entry name" value="mRNA_decap_C"/>
    <property type="match status" value="1"/>
</dbReference>
<feature type="compositionally biased region" description="Polar residues" evidence="3">
    <location>
        <begin position="32"/>
        <end position="45"/>
    </location>
</feature>
<dbReference type="GO" id="GO:0008047">
    <property type="term" value="F:enzyme activator activity"/>
    <property type="evidence" value="ECO:0007669"/>
    <property type="project" value="InterPro"/>
</dbReference>
<evidence type="ECO:0000256" key="2">
    <source>
        <dbReference type="ARBA" id="ARBA00022490"/>
    </source>
</evidence>
<evidence type="ECO:0000259" key="4">
    <source>
        <dbReference type="Pfam" id="PF16741"/>
    </source>
</evidence>
<keyword evidence="2" id="KW-0963">Cytoplasm</keyword>
<dbReference type="GO" id="GO:0000932">
    <property type="term" value="C:P-body"/>
    <property type="evidence" value="ECO:0007669"/>
    <property type="project" value="TreeGrafter"/>
</dbReference>
<feature type="compositionally biased region" description="Basic and acidic residues" evidence="3">
    <location>
        <begin position="61"/>
        <end position="76"/>
    </location>
</feature>
<comment type="caution">
    <text evidence="5">The sequence shown here is derived from an EMBL/GenBank/DDBJ whole genome shotgun (WGS) entry which is preliminary data.</text>
</comment>
<organism evidence="5 6">
    <name type="scientific">Aleadryas rufinucha</name>
    <name type="common">rufous-naped whistler</name>
    <dbReference type="NCBI Taxonomy" id="461220"/>
    <lineage>
        <taxon>Eukaryota</taxon>
        <taxon>Metazoa</taxon>
        <taxon>Chordata</taxon>
        <taxon>Craniata</taxon>
        <taxon>Vertebrata</taxon>
        <taxon>Euteleostomi</taxon>
        <taxon>Archelosauria</taxon>
        <taxon>Archosauria</taxon>
        <taxon>Dinosauria</taxon>
        <taxon>Saurischia</taxon>
        <taxon>Theropoda</taxon>
        <taxon>Coelurosauria</taxon>
        <taxon>Aves</taxon>
        <taxon>Neognathae</taxon>
        <taxon>Neoaves</taxon>
        <taxon>Telluraves</taxon>
        <taxon>Australaves</taxon>
        <taxon>Passeriformes</taxon>
        <taxon>Corvoidea</taxon>
        <taxon>Pachycephalidae</taxon>
        <taxon>Aleadryas</taxon>
    </lineage>
</organism>
<dbReference type="PANTHER" id="PTHR16290">
    <property type="entry name" value="TRANSCRIPTION FACTOR SMIF DECAPPING ENZYME DCP1"/>
    <property type="match status" value="1"/>
</dbReference>
<dbReference type="Gene3D" id="6.10.140.2030">
    <property type="match status" value="1"/>
</dbReference>
<gene>
    <name evidence="5" type="primary">Dcp1b</name>
    <name evidence="5" type="ORF">ALERUF_R12933</name>
</gene>
<dbReference type="PANTHER" id="PTHR16290:SF5">
    <property type="entry name" value="MRNA-DECAPPING ENZYME 1B"/>
    <property type="match status" value="1"/>
</dbReference>
<feature type="non-terminal residue" evidence="5">
    <location>
        <position position="431"/>
    </location>
</feature>
<evidence type="ECO:0000256" key="3">
    <source>
        <dbReference type="SAM" id="MobiDB-lite"/>
    </source>
</evidence>
<dbReference type="AlphaFoldDB" id="A0A7K8I4X3"/>
<dbReference type="InterPro" id="IPR010334">
    <property type="entry name" value="Dcp1"/>
</dbReference>
<comment type="subcellular location">
    <subcellularLocation>
        <location evidence="1">Cytoplasm</location>
    </subcellularLocation>
</comment>
<dbReference type="GO" id="GO:0003729">
    <property type="term" value="F:mRNA binding"/>
    <property type="evidence" value="ECO:0007669"/>
    <property type="project" value="TreeGrafter"/>
</dbReference>
<dbReference type="Proteomes" id="UP000557196">
    <property type="component" value="Unassembled WGS sequence"/>
</dbReference>
<feature type="region of interest" description="Disordered" evidence="3">
    <location>
        <begin position="1"/>
        <end position="80"/>
    </location>
</feature>
<evidence type="ECO:0000313" key="5">
    <source>
        <dbReference type="EMBL" id="NXC63256.1"/>
    </source>
</evidence>
<proteinExistence type="predicted"/>
<dbReference type="GO" id="GO:0000290">
    <property type="term" value="P:deadenylation-dependent decapping of nuclear-transcribed mRNA"/>
    <property type="evidence" value="ECO:0007669"/>
    <property type="project" value="InterPro"/>
</dbReference>
<evidence type="ECO:0000313" key="6">
    <source>
        <dbReference type="Proteomes" id="UP000557196"/>
    </source>
</evidence>
<protein>
    <submittedName>
        <fullName evidence="5">DCP1B enzyme</fullName>
    </submittedName>
</protein>
<feature type="non-terminal residue" evidence="5">
    <location>
        <position position="1"/>
    </location>
</feature>
<accession>A0A7K8I4X3</accession>
<sequence>QCKTCSEPKQITSSSAIYNNPNLIKPIPVKPSENQHQRISQQSKNADAEPQHLSLTALFGKQDKPDVSEPLSKQHQESLPVRQGVVRSLSYEEPSRQSPCAEKQLCPAIQKLMVRGTDLHPLAEFPESRLCENGSVPAVGEAFTGLFQPVTSHGIAASHVAQDTAGTQNLLQKLQGQSRPVTKVDPGGAGPVNSTAAVFSRTPAPAGAPAAPGNNMSQPPLVYFNGSLPGQTLEAQPLGKEQSKLPRQPLPLSGNQAANSGVISPQELLKKLQIVQQEQQLHVSSRPTLAAKFPVVTQSTNTLKPLDPWIEKAPGTEKQSALFQVISPQRIPATVTPTLLMSPMVFTQPTPAAPRASEGGRVANPEPAASPGSLLLPLPAPEPALPSSASITKMQLQETLLHLIQNDDNFLNIIYEAYLFSVRKAAMKKSV</sequence>